<evidence type="ECO:0000313" key="3">
    <source>
        <dbReference type="EMBL" id="VAW35564.1"/>
    </source>
</evidence>
<keyword evidence="1" id="KW-1133">Transmembrane helix</keyword>
<dbReference type="InterPro" id="IPR017850">
    <property type="entry name" value="Alkaline_phosphatase_core_sf"/>
</dbReference>
<keyword evidence="1" id="KW-0472">Membrane</keyword>
<gene>
    <name evidence="3" type="ORF">MNBD_CHLOROFLEXI01-3312</name>
</gene>
<dbReference type="EMBL" id="UOEU01000592">
    <property type="protein sequence ID" value="VAW35564.1"/>
    <property type="molecule type" value="Genomic_DNA"/>
</dbReference>
<feature type="transmembrane region" description="Helical" evidence="1">
    <location>
        <begin position="32"/>
        <end position="52"/>
    </location>
</feature>
<sequence length="502" mass="57681">MKKSLNAHPILFALFPALSIVADHIEFISLNKTVVFISLLIIILAGLLFLLLKWLWQDSDKAAVFTSLSLILFFSYGHTFDYLTKVQEILFIQHRHLFLLWIVLYFVLFVLLFRTKRQLQLVNRWLTAVGIMLLLFSTISIISYRQTTHTLWQPKLTPTNNKTNLLADLPDIYYIILDGYANEETLNSFYGFDNDEFLTDLEAKGFYIADESRSNYALTSLSLSSSLSLTYVNEITELAGENSDSIAIPMQIIENNHVMQFLKAEGYQIIFMGSGYGVSQANRHADIDIKCGLVDETMGRFIATSLLRAPADRFRLVEQDDRQRRLCMFDELSNMGTVAGPKFVFAHIPSPHWPFLFDAAGNSVSLENLTHDQLKAGYLEQLIYLNGRVDQIIDDILQNSSQEPIIIIQSDHGPAFEFGMENQSQPLYQERMRILNAYYLPEDAQKLLYPSITPVNSFRVLFNYLFATELPLLDDQSYFSNYQFPYKFTNVTESILSNRGRR</sequence>
<evidence type="ECO:0000259" key="2">
    <source>
        <dbReference type="Pfam" id="PF00884"/>
    </source>
</evidence>
<feature type="transmembrane region" description="Helical" evidence="1">
    <location>
        <begin position="125"/>
        <end position="144"/>
    </location>
</feature>
<reference evidence="3" key="1">
    <citation type="submission" date="2018-06" db="EMBL/GenBank/DDBJ databases">
        <authorList>
            <person name="Zhirakovskaya E."/>
        </authorList>
    </citation>
    <scope>NUCLEOTIDE SEQUENCE</scope>
</reference>
<dbReference type="InterPro" id="IPR000917">
    <property type="entry name" value="Sulfatase_N"/>
</dbReference>
<dbReference type="AlphaFoldDB" id="A0A3B0VW12"/>
<dbReference type="Pfam" id="PF00884">
    <property type="entry name" value="Sulfatase"/>
    <property type="match status" value="1"/>
</dbReference>
<dbReference type="Gene3D" id="3.40.720.10">
    <property type="entry name" value="Alkaline Phosphatase, subunit A"/>
    <property type="match status" value="1"/>
</dbReference>
<keyword evidence="1" id="KW-0812">Transmembrane</keyword>
<protein>
    <recommendedName>
        <fullName evidence="2">Sulfatase N-terminal domain-containing protein</fullName>
    </recommendedName>
</protein>
<name>A0A3B0VW12_9ZZZZ</name>
<feature type="transmembrane region" description="Helical" evidence="1">
    <location>
        <begin position="96"/>
        <end position="113"/>
    </location>
</feature>
<dbReference type="SUPFAM" id="SSF53649">
    <property type="entry name" value="Alkaline phosphatase-like"/>
    <property type="match status" value="1"/>
</dbReference>
<feature type="domain" description="Sulfatase N-terminal" evidence="2">
    <location>
        <begin position="198"/>
        <end position="428"/>
    </location>
</feature>
<evidence type="ECO:0000256" key="1">
    <source>
        <dbReference type="SAM" id="Phobius"/>
    </source>
</evidence>
<accession>A0A3B0VW12</accession>
<feature type="transmembrane region" description="Helical" evidence="1">
    <location>
        <begin position="64"/>
        <end position="84"/>
    </location>
</feature>
<proteinExistence type="predicted"/>
<organism evidence="3">
    <name type="scientific">hydrothermal vent metagenome</name>
    <dbReference type="NCBI Taxonomy" id="652676"/>
    <lineage>
        <taxon>unclassified sequences</taxon>
        <taxon>metagenomes</taxon>
        <taxon>ecological metagenomes</taxon>
    </lineage>
</organism>